<keyword evidence="3" id="KW-1185">Reference proteome</keyword>
<dbReference type="Proteomes" id="UP001341840">
    <property type="component" value="Unassembled WGS sequence"/>
</dbReference>
<feature type="compositionally biased region" description="Basic residues" evidence="1">
    <location>
        <begin position="20"/>
        <end position="30"/>
    </location>
</feature>
<proteinExistence type="predicted"/>
<sequence>MGSSCLRRWGPTSSESMNRGLRRPRAVRRKVFSDADEAATASSTSSADKSTTEEAENAVDRDLRTGSMADTDDGVTAAGDRSATGDHGGQGRRSSVRERRCQSEP</sequence>
<evidence type="ECO:0000313" key="3">
    <source>
        <dbReference type="Proteomes" id="UP001341840"/>
    </source>
</evidence>
<comment type="caution">
    <text evidence="2">The sequence shown here is derived from an EMBL/GenBank/DDBJ whole genome shotgun (WGS) entry which is preliminary data.</text>
</comment>
<accession>A0ABU6VKN8</accession>
<feature type="compositionally biased region" description="Basic and acidic residues" evidence="1">
    <location>
        <begin position="95"/>
        <end position="105"/>
    </location>
</feature>
<protein>
    <submittedName>
        <fullName evidence="2">Uncharacterized protein</fullName>
    </submittedName>
</protein>
<reference evidence="2 3" key="1">
    <citation type="journal article" date="2023" name="Plants (Basel)">
        <title>Bridging the Gap: Combining Genomics and Transcriptomics Approaches to Understand Stylosanthes scabra, an Orphan Legume from the Brazilian Caatinga.</title>
        <authorList>
            <person name="Ferreira-Neto J.R.C."/>
            <person name="da Silva M.D."/>
            <person name="Binneck E."/>
            <person name="de Melo N.F."/>
            <person name="da Silva R.H."/>
            <person name="de Melo A.L.T.M."/>
            <person name="Pandolfi V."/>
            <person name="Bustamante F.O."/>
            <person name="Brasileiro-Vidal A.C."/>
            <person name="Benko-Iseppon A.M."/>
        </authorList>
    </citation>
    <scope>NUCLEOTIDE SEQUENCE [LARGE SCALE GENOMIC DNA]</scope>
    <source>
        <tissue evidence="2">Leaves</tissue>
    </source>
</reference>
<name>A0ABU6VKN8_9FABA</name>
<feature type="compositionally biased region" description="Low complexity" evidence="1">
    <location>
        <begin position="38"/>
        <end position="49"/>
    </location>
</feature>
<feature type="region of interest" description="Disordered" evidence="1">
    <location>
        <begin position="1"/>
        <end position="105"/>
    </location>
</feature>
<evidence type="ECO:0000313" key="2">
    <source>
        <dbReference type="EMBL" id="MED6173502.1"/>
    </source>
</evidence>
<dbReference type="EMBL" id="JASCZI010151561">
    <property type="protein sequence ID" value="MED6173502.1"/>
    <property type="molecule type" value="Genomic_DNA"/>
</dbReference>
<evidence type="ECO:0000256" key="1">
    <source>
        <dbReference type="SAM" id="MobiDB-lite"/>
    </source>
</evidence>
<organism evidence="2 3">
    <name type="scientific">Stylosanthes scabra</name>
    <dbReference type="NCBI Taxonomy" id="79078"/>
    <lineage>
        <taxon>Eukaryota</taxon>
        <taxon>Viridiplantae</taxon>
        <taxon>Streptophyta</taxon>
        <taxon>Embryophyta</taxon>
        <taxon>Tracheophyta</taxon>
        <taxon>Spermatophyta</taxon>
        <taxon>Magnoliopsida</taxon>
        <taxon>eudicotyledons</taxon>
        <taxon>Gunneridae</taxon>
        <taxon>Pentapetalae</taxon>
        <taxon>rosids</taxon>
        <taxon>fabids</taxon>
        <taxon>Fabales</taxon>
        <taxon>Fabaceae</taxon>
        <taxon>Papilionoideae</taxon>
        <taxon>50 kb inversion clade</taxon>
        <taxon>dalbergioids sensu lato</taxon>
        <taxon>Dalbergieae</taxon>
        <taxon>Pterocarpus clade</taxon>
        <taxon>Stylosanthes</taxon>
    </lineage>
</organism>
<gene>
    <name evidence="2" type="ORF">PIB30_060082</name>
</gene>